<dbReference type="PROSITE" id="PS00118">
    <property type="entry name" value="PA2_HIS"/>
    <property type="match status" value="1"/>
</dbReference>
<feature type="disulfide bond" evidence="6">
    <location>
        <begin position="49"/>
        <end position="147"/>
    </location>
</feature>
<evidence type="ECO:0000256" key="2">
    <source>
        <dbReference type="ARBA" id="ARBA00022525"/>
    </source>
</evidence>
<dbReference type="PANTHER" id="PTHR11716:SF94">
    <property type="entry name" value="PHOSPHOLIPASE A2"/>
    <property type="match status" value="1"/>
</dbReference>
<evidence type="ECO:0000313" key="10">
    <source>
        <dbReference type="Ensembl" id="ENSMMDP00005044980.1"/>
    </source>
</evidence>
<keyword evidence="2 8" id="KW-0964">Secreted</keyword>
<proteinExistence type="inferred from homology"/>
<feature type="disulfide bond" evidence="6">
    <location>
        <begin position="73"/>
        <end position="122"/>
    </location>
</feature>
<dbReference type="PRINTS" id="PR00389">
    <property type="entry name" value="PHPHLIPASEA2"/>
</dbReference>
<keyword evidence="5 8" id="KW-0106">Calcium</keyword>
<dbReference type="GO" id="GO:0016042">
    <property type="term" value="P:lipid catabolic process"/>
    <property type="evidence" value="ECO:0007669"/>
    <property type="project" value="InterPro"/>
</dbReference>
<keyword evidence="11" id="KW-1185">Reference proteome</keyword>
<reference evidence="10" key="2">
    <citation type="submission" date="2025-08" db="UniProtKB">
        <authorList>
            <consortium name="Ensembl"/>
        </authorList>
    </citation>
    <scope>IDENTIFICATION</scope>
</reference>
<dbReference type="EC" id="3.1.1.4" evidence="8"/>
<comment type="similarity">
    <text evidence="7">Belongs to the phospholipase A2 family.</text>
</comment>
<dbReference type="FunFam" id="1.20.90.10:FF:000007">
    <property type="entry name" value="Acidic phospholipase A2"/>
    <property type="match status" value="1"/>
</dbReference>
<comment type="cofactor">
    <cofactor evidence="5">
        <name>Ca(2+)</name>
        <dbReference type="ChEBI" id="CHEBI:29108"/>
    </cofactor>
    <text evidence="5">Binds 1 Ca(2+) ion per subunit.</text>
</comment>
<evidence type="ECO:0000313" key="11">
    <source>
        <dbReference type="Proteomes" id="UP000472263"/>
    </source>
</evidence>
<dbReference type="AlphaFoldDB" id="A0A667ZPX7"/>
<sequence length="148" mass="17292">FQKCYVNTFMLLMCFLVLALPGNRAVWQFGVMISCTGNRPVLDYNGYGCWCGWGGAGTAVDELDRCCQAHDQCYNTALRHGSCRRFWDNPYTKTYRFQCDWRSKIVSCNSDNNPCEMFICECDRRAAMCFARSRYNEKYRNYPNAYCK</sequence>
<evidence type="ECO:0000256" key="1">
    <source>
        <dbReference type="ARBA" id="ARBA00004613"/>
    </source>
</evidence>
<dbReference type="SMART" id="SM00085">
    <property type="entry name" value="PA2c"/>
    <property type="match status" value="1"/>
</dbReference>
<feature type="active site" evidence="4">
    <location>
        <position position="123"/>
    </location>
</feature>
<feature type="disulfide bond" evidence="6">
    <location>
        <begin position="108"/>
        <end position="120"/>
    </location>
</feature>
<dbReference type="PROSITE" id="PS00119">
    <property type="entry name" value="PA2_ASP"/>
    <property type="match status" value="1"/>
</dbReference>
<dbReference type="Pfam" id="PF00068">
    <property type="entry name" value="Phospholip_A2_1"/>
    <property type="match status" value="1"/>
</dbReference>
<dbReference type="SUPFAM" id="SSF48619">
    <property type="entry name" value="Phospholipase A2, PLA2"/>
    <property type="match status" value="1"/>
</dbReference>
<evidence type="ECO:0000256" key="4">
    <source>
        <dbReference type="PIRSR" id="PIRSR601211-1"/>
    </source>
</evidence>
<feature type="domain" description="Phospholipase A2-like central" evidence="9">
    <location>
        <begin position="25"/>
        <end position="148"/>
    </location>
</feature>
<feature type="disulfide bond" evidence="6">
    <location>
        <begin position="83"/>
        <end position="115"/>
    </location>
</feature>
<reference evidence="10" key="3">
    <citation type="submission" date="2025-09" db="UniProtKB">
        <authorList>
            <consortium name="Ensembl"/>
        </authorList>
    </citation>
    <scope>IDENTIFICATION</scope>
</reference>
<gene>
    <name evidence="10" type="primary">LOC115364678</name>
</gene>
<keyword evidence="5" id="KW-0479">Metal-binding</keyword>
<dbReference type="InterPro" id="IPR033113">
    <property type="entry name" value="PLA2_histidine"/>
</dbReference>
<dbReference type="Gene3D" id="1.20.90.10">
    <property type="entry name" value="Phospholipase A2 domain"/>
    <property type="match status" value="1"/>
</dbReference>
<feature type="active site" evidence="4">
    <location>
        <position position="70"/>
    </location>
</feature>
<dbReference type="GO" id="GO:0005576">
    <property type="term" value="C:extracellular region"/>
    <property type="evidence" value="ECO:0007669"/>
    <property type="project" value="UniProtKB-SubCell"/>
</dbReference>
<dbReference type="Proteomes" id="UP000472263">
    <property type="component" value="Chromosome 9"/>
</dbReference>
<evidence type="ECO:0000256" key="5">
    <source>
        <dbReference type="PIRSR" id="PIRSR601211-2"/>
    </source>
</evidence>
<protein>
    <recommendedName>
        <fullName evidence="8">Phospholipase A2</fullName>
        <ecNumber evidence="8">3.1.1.4</ecNumber>
    </recommendedName>
</protein>
<feature type="binding site" evidence="5">
    <location>
        <position position="54"/>
    </location>
    <ligand>
        <name>Ca(2+)</name>
        <dbReference type="ChEBI" id="CHEBI:29108"/>
    </ligand>
</feature>
<evidence type="ECO:0000256" key="3">
    <source>
        <dbReference type="ARBA" id="ARBA00023157"/>
    </source>
</evidence>
<evidence type="ECO:0000256" key="7">
    <source>
        <dbReference type="RuleBase" id="RU003654"/>
    </source>
</evidence>
<dbReference type="InterPro" id="IPR033112">
    <property type="entry name" value="PLA2_Asp_AS"/>
</dbReference>
<feature type="chain" id="PRO_5025706182" description="Phospholipase A2" evidence="8">
    <location>
        <begin position="20"/>
        <end position="148"/>
    </location>
</feature>
<feature type="disulfide bond" evidence="6">
    <location>
        <begin position="51"/>
        <end position="67"/>
    </location>
</feature>
<comment type="subcellular location">
    <subcellularLocation>
        <location evidence="1 8">Secreted</location>
    </subcellularLocation>
</comment>
<dbReference type="GO" id="GO:0006644">
    <property type="term" value="P:phospholipid metabolic process"/>
    <property type="evidence" value="ECO:0007669"/>
    <property type="project" value="InterPro"/>
</dbReference>
<dbReference type="InParanoid" id="A0A667ZPX7"/>
<feature type="disulfide bond" evidence="6">
    <location>
        <begin position="66"/>
        <end position="129"/>
    </location>
</feature>
<reference evidence="10" key="1">
    <citation type="submission" date="2019-06" db="EMBL/GenBank/DDBJ databases">
        <authorList>
            <consortium name="Wellcome Sanger Institute Data Sharing"/>
        </authorList>
    </citation>
    <scope>NUCLEOTIDE SEQUENCE [LARGE SCALE GENOMIC DNA]</scope>
</reference>
<comment type="catalytic activity">
    <reaction evidence="8">
        <text>a 1,2-diacyl-sn-glycero-3-phosphocholine + H2O = a 1-acyl-sn-glycero-3-phosphocholine + a fatty acid + H(+)</text>
        <dbReference type="Rhea" id="RHEA:15801"/>
        <dbReference type="ChEBI" id="CHEBI:15377"/>
        <dbReference type="ChEBI" id="CHEBI:15378"/>
        <dbReference type="ChEBI" id="CHEBI:28868"/>
        <dbReference type="ChEBI" id="CHEBI:57643"/>
        <dbReference type="ChEBI" id="CHEBI:58168"/>
        <dbReference type="EC" id="3.1.1.4"/>
    </reaction>
</comment>
<dbReference type="InterPro" id="IPR001211">
    <property type="entry name" value="PLA2"/>
</dbReference>
<feature type="binding site" evidence="5">
    <location>
        <position position="52"/>
    </location>
    <ligand>
        <name>Ca(2+)</name>
        <dbReference type="ChEBI" id="CHEBI:29108"/>
    </ligand>
</feature>
<dbReference type="GO" id="GO:0050482">
    <property type="term" value="P:arachidonate secretion"/>
    <property type="evidence" value="ECO:0007669"/>
    <property type="project" value="InterPro"/>
</dbReference>
<evidence type="ECO:0000259" key="9">
    <source>
        <dbReference type="SMART" id="SM00085"/>
    </source>
</evidence>
<organism evidence="10 11">
    <name type="scientific">Myripristis murdjan</name>
    <name type="common">pinecone soldierfish</name>
    <dbReference type="NCBI Taxonomy" id="586833"/>
    <lineage>
        <taxon>Eukaryota</taxon>
        <taxon>Metazoa</taxon>
        <taxon>Chordata</taxon>
        <taxon>Craniata</taxon>
        <taxon>Vertebrata</taxon>
        <taxon>Euteleostomi</taxon>
        <taxon>Actinopterygii</taxon>
        <taxon>Neopterygii</taxon>
        <taxon>Teleostei</taxon>
        <taxon>Neoteleostei</taxon>
        <taxon>Acanthomorphata</taxon>
        <taxon>Holocentriformes</taxon>
        <taxon>Holocentridae</taxon>
        <taxon>Myripristis</taxon>
    </lineage>
</organism>
<feature type="signal peptide" evidence="8">
    <location>
        <begin position="1"/>
        <end position="19"/>
    </location>
</feature>
<name>A0A667ZPX7_9TELE</name>
<dbReference type="GO" id="GO:0005509">
    <property type="term" value="F:calcium ion binding"/>
    <property type="evidence" value="ECO:0007669"/>
    <property type="project" value="InterPro"/>
</dbReference>
<keyword evidence="8" id="KW-0378">Hydrolase</keyword>
<keyword evidence="8" id="KW-0732">Signal</keyword>
<dbReference type="InterPro" id="IPR036444">
    <property type="entry name" value="PLipase_A2_dom_sf"/>
</dbReference>
<dbReference type="CDD" id="cd00125">
    <property type="entry name" value="PLA2c"/>
    <property type="match status" value="1"/>
</dbReference>
<dbReference type="GeneTree" id="ENSGT00940000154885"/>
<dbReference type="Ensembl" id="ENSMMDT00005045872.1">
    <property type="protein sequence ID" value="ENSMMDP00005044980.1"/>
    <property type="gene ID" value="ENSMMDG00005020621.1"/>
</dbReference>
<keyword evidence="8" id="KW-0443">Lipid metabolism</keyword>
<feature type="binding site" evidence="5">
    <location>
        <position position="71"/>
    </location>
    <ligand>
        <name>Ca(2+)</name>
        <dbReference type="ChEBI" id="CHEBI:29108"/>
    </ligand>
</feature>
<keyword evidence="3 6" id="KW-1015">Disulfide bond</keyword>
<evidence type="ECO:0000256" key="8">
    <source>
        <dbReference type="RuleBase" id="RU361236"/>
    </source>
</evidence>
<dbReference type="GO" id="GO:0047498">
    <property type="term" value="F:calcium-dependent phospholipase A2 activity"/>
    <property type="evidence" value="ECO:0007669"/>
    <property type="project" value="TreeGrafter"/>
</dbReference>
<dbReference type="PANTHER" id="PTHR11716">
    <property type="entry name" value="PHOSPHOLIPASE A2 FAMILY MEMBER"/>
    <property type="match status" value="1"/>
</dbReference>
<accession>A0A667ZPX7</accession>
<dbReference type="GO" id="GO:0005543">
    <property type="term" value="F:phospholipid binding"/>
    <property type="evidence" value="ECO:0007669"/>
    <property type="project" value="TreeGrafter"/>
</dbReference>
<dbReference type="InterPro" id="IPR016090">
    <property type="entry name" value="PLA2-like_dom"/>
</dbReference>
<evidence type="ECO:0000256" key="6">
    <source>
        <dbReference type="PIRSR" id="PIRSR601211-3"/>
    </source>
</evidence>